<sequence>MPTAERAIRVKLSHVGIYVRDMEKSLRWYQEILGLRLSDYLPAGSTQEPAAPHGICWLRYDDLHHEVVLIQLPPEALKEDGAGRPTNLQQVAFRLPAESDVQAAYERFRAAGVSIVTPPRRQRVSGGLQFYFADPDGNKIELFSSTNRLPY</sequence>
<evidence type="ECO:0000313" key="3">
    <source>
        <dbReference type="Proteomes" id="UP000782312"/>
    </source>
</evidence>
<dbReference type="InterPro" id="IPR004360">
    <property type="entry name" value="Glyas_Fos-R_dOase_dom"/>
</dbReference>
<gene>
    <name evidence="2" type="ORF">HYZ11_15795</name>
</gene>
<feature type="domain" description="VOC" evidence="1">
    <location>
        <begin position="11"/>
        <end position="145"/>
    </location>
</feature>
<evidence type="ECO:0000259" key="1">
    <source>
        <dbReference type="PROSITE" id="PS51819"/>
    </source>
</evidence>
<dbReference type="PROSITE" id="PS51819">
    <property type="entry name" value="VOC"/>
    <property type="match status" value="1"/>
</dbReference>
<dbReference type="AlphaFoldDB" id="A0A932MN76"/>
<dbReference type="Pfam" id="PF00903">
    <property type="entry name" value="Glyoxalase"/>
    <property type="match status" value="1"/>
</dbReference>
<dbReference type="Gene3D" id="3.10.180.10">
    <property type="entry name" value="2,3-Dihydroxybiphenyl 1,2-Dioxygenase, domain 1"/>
    <property type="match status" value="1"/>
</dbReference>
<dbReference type="InterPro" id="IPR029068">
    <property type="entry name" value="Glyas_Bleomycin-R_OHBP_Dase"/>
</dbReference>
<dbReference type="InterPro" id="IPR037523">
    <property type="entry name" value="VOC_core"/>
</dbReference>
<reference evidence="2" key="1">
    <citation type="submission" date="2020-07" db="EMBL/GenBank/DDBJ databases">
        <title>Huge and variable diversity of episymbiotic CPR bacteria and DPANN archaea in groundwater ecosystems.</title>
        <authorList>
            <person name="He C.Y."/>
            <person name="Keren R."/>
            <person name="Whittaker M."/>
            <person name="Farag I.F."/>
            <person name="Doudna J."/>
            <person name="Cate J.H.D."/>
            <person name="Banfield J.F."/>
        </authorList>
    </citation>
    <scope>NUCLEOTIDE SEQUENCE</scope>
    <source>
        <strain evidence="2">NC_groundwater_763_Ag_S-0.2um_68_21</strain>
    </source>
</reference>
<name>A0A932MN76_UNCTE</name>
<proteinExistence type="predicted"/>
<dbReference type="InterPro" id="IPR050383">
    <property type="entry name" value="GlyoxalaseI/FosfomycinResist"/>
</dbReference>
<organism evidence="2 3">
    <name type="scientific">Tectimicrobiota bacterium</name>
    <dbReference type="NCBI Taxonomy" id="2528274"/>
    <lineage>
        <taxon>Bacteria</taxon>
        <taxon>Pseudomonadati</taxon>
        <taxon>Nitrospinota/Tectimicrobiota group</taxon>
        <taxon>Candidatus Tectimicrobiota</taxon>
    </lineage>
</organism>
<dbReference type="EMBL" id="JACPUR010000038">
    <property type="protein sequence ID" value="MBI3129069.1"/>
    <property type="molecule type" value="Genomic_DNA"/>
</dbReference>
<protein>
    <submittedName>
        <fullName evidence="2">VOC family protein</fullName>
    </submittedName>
</protein>
<evidence type="ECO:0000313" key="2">
    <source>
        <dbReference type="EMBL" id="MBI3129069.1"/>
    </source>
</evidence>
<dbReference type="PANTHER" id="PTHR21366">
    <property type="entry name" value="GLYOXALASE FAMILY PROTEIN"/>
    <property type="match status" value="1"/>
</dbReference>
<comment type="caution">
    <text evidence="2">The sequence shown here is derived from an EMBL/GenBank/DDBJ whole genome shotgun (WGS) entry which is preliminary data.</text>
</comment>
<dbReference type="Proteomes" id="UP000782312">
    <property type="component" value="Unassembled WGS sequence"/>
</dbReference>
<dbReference type="SUPFAM" id="SSF54593">
    <property type="entry name" value="Glyoxalase/Bleomycin resistance protein/Dihydroxybiphenyl dioxygenase"/>
    <property type="match status" value="1"/>
</dbReference>
<accession>A0A932MN76</accession>